<evidence type="ECO:0000313" key="2">
    <source>
        <dbReference type="Proteomes" id="UP001055072"/>
    </source>
</evidence>
<protein>
    <submittedName>
        <fullName evidence="1">Mitochondrial ribosomal protein L23</fullName>
    </submittedName>
</protein>
<dbReference type="EMBL" id="MU274928">
    <property type="protein sequence ID" value="KAI0085830.1"/>
    <property type="molecule type" value="Genomic_DNA"/>
</dbReference>
<name>A0ACB8TV21_9APHY</name>
<evidence type="ECO:0000313" key="1">
    <source>
        <dbReference type="EMBL" id="KAI0085830.1"/>
    </source>
</evidence>
<keyword evidence="1" id="KW-0689">Ribosomal protein</keyword>
<keyword evidence="1" id="KW-0687">Ribonucleoprotein</keyword>
<dbReference type="Proteomes" id="UP001055072">
    <property type="component" value="Unassembled WGS sequence"/>
</dbReference>
<keyword evidence="2" id="KW-1185">Reference proteome</keyword>
<proteinExistence type="predicted"/>
<sequence>MLQACFKRLYSSIPEAAAVARTESTPRAVRLRRLRRRQPVAPGESDASPAGSTPSELARYQRDFAKGEVAGPDGRYLTEEEWLKEKNERRARIRGTREHSSQTQVVGQKIYLPNIVFRLVRNFTAPGQPYNPYEATFRVPQSINKPDIRSYLSAVYGIKTTYIRTDNYLSPVGRDGSTKSFKTYKRAVVGLVDPFYYPLALEDMSKEEREERETWIEEKFQVQATEKLRMMHLLRMTRQGSKGWKWRTGSTAQRGNILRLIAERRSLREAAVADAKVQIAEARQASA</sequence>
<comment type="caution">
    <text evidence="1">The sequence shown here is derived from an EMBL/GenBank/DDBJ whole genome shotgun (WGS) entry which is preliminary data.</text>
</comment>
<gene>
    <name evidence="1" type="ORF">BDY19DRAFT_986903</name>
</gene>
<organism evidence="1 2">
    <name type="scientific">Irpex rosettiformis</name>
    <dbReference type="NCBI Taxonomy" id="378272"/>
    <lineage>
        <taxon>Eukaryota</taxon>
        <taxon>Fungi</taxon>
        <taxon>Dikarya</taxon>
        <taxon>Basidiomycota</taxon>
        <taxon>Agaricomycotina</taxon>
        <taxon>Agaricomycetes</taxon>
        <taxon>Polyporales</taxon>
        <taxon>Irpicaceae</taxon>
        <taxon>Irpex</taxon>
    </lineage>
</organism>
<reference evidence="1" key="1">
    <citation type="journal article" date="2021" name="Environ. Microbiol.">
        <title>Gene family expansions and transcriptome signatures uncover fungal adaptations to wood decay.</title>
        <authorList>
            <person name="Hage H."/>
            <person name="Miyauchi S."/>
            <person name="Viragh M."/>
            <person name="Drula E."/>
            <person name="Min B."/>
            <person name="Chaduli D."/>
            <person name="Navarro D."/>
            <person name="Favel A."/>
            <person name="Norest M."/>
            <person name="Lesage-Meessen L."/>
            <person name="Balint B."/>
            <person name="Merenyi Z."/>
            <person name="de Eugenio L."/>
            <person name="Morin E."/>
            <person name="Martinez A.T."/>
            <person name="Baldrian P."/>
            <person name="Stursova M."/>
            <person name="Martinez M.J."/>
            <person name="Novotny C."/>
            <person name="Magnuson J.K."/>
            <person name="Spatafora J.W."/>
            <person name="Maurice S."/>
            <person name="Pangilinan J."/>
            <person name="Andreopoulos W."/>
            <person name="LaButti K."/>
            <person name="Hundley H."/>
            <person name="Na H."/>
            <person name="Kuo A."/>
            <person name="Barry K."/>
            <person name="Lipzen A."/>
            <person name="Henrissat B."/>
            <person name="Riley R."/>
            <person name="Ahrendt S."/>
            <person name="Nagy L.G."/>
            <person name="Grigoriev I.V."/>
            <person name="Martin F."/>
            <person name="Rosso M.N."/>
        </authorList>
    </citation>
    <scope>NUCLEOTIDE SEQUENCE</scope>
    <source>
        <strain evidence="1">CBS 384.51</strain>
    </source>
</reference>
<accession>A0ACB8TV21</accession>